<dbReference type="Proteomes" id="UP000036681">
    <property type="component" value="Unplaced"/>
</dbReference>
<evidence type="ECO:0000313" key="1">
    <source>
        <dbReference type="Proteomes" id="UP000036681"/>
    </source>
</evidence>
<protein>
    <submittedName>
        <fullName evidence="2">Uncharacterized protein</fullName>
    </submittedName>
</protein>
<sequence length="55" mass="6419">MNSYLCNMCINIILHNHRFSRQSNSLVKNEQYVAFDNQQKSDGNFRISSILLISL</sequence>
<keyword evidence="1" id="KW-1185">Reference proteome</keyword>
<name>A0A0M3IN57_ASCLU</name>
<accession>A0A0M3IN57</accession>
<evidence type="ECO:0000313" key="2">
    <source>
        <dbReference type="WBParaSite" id="ALUE_0002018501-mRNA-1"/>
    </source>
</evidence>
<dbReference type="WBParaSite" id="ALUE_0002018501-mRNA-1">
    <property type="protein sequence ID" value="ALUE_0002018501-mRNA-1"/>
    <property type="gene ID" value="ALUE_0002018501"/>
</dbReference>
<dbReference type="AlphaFoldDB" id="A0A0M3IN57"/>
<proteinExistence type="predicted"/>
<organism evidence="1 2">
    <name type="scientific">Ascaris lumbricoides</name>
    <name type="common">Giant roundworm</name>
    <dbReference type="NCBI Taxonomy" id="6252"/>
    <lineage>
        <taxon>Eukaryota</taxon>
        <taxon>Metazoa</taxon>
        <taxon>Ecdysozoa</taxon>
        <taxon>Nematoda</taxon>
        <taxon>Chromadorea</taxon>
        <taxon>Rhabditida</taxon>
        <taxon>Spirurina</taxon>
        <taxon>Ascaridomorpha</taxon>
        <taxon>Ascaridoidea</taxon>
        <taxon>Ascarididae</taxon>
        <taxon>Ascaris</taxon>
    </lineage>
</organism>
<reference evidence="2" key="1">
    <citation type="submission" date="2017-02" db="UniProtKB">
        <authorList>
            <consortium name="WormBaseParasite"/>
        </authorList>
    </citation>
    <scope>IDENTIFICATION</scope>
</reference>